<dbReference type="EMBL" id="DABJAN010000014">
    <property type="protein sequence ID" value="HAJ9594892.1"/>
    <property type="molecule type" value="Genomic_DNA"/>
</dbReference>
<dbReference type="Proteomes" id="UP000350032">
    <property type="component" value="Unassembled WGS sequence"/>
</dbReference>
<dbReference type="Proteomes" id="UP000331186">
    <property type="component" value="Unassembled WGS sequence"/>
</dbReference>
<dbReference type="EMBL" id="AABFVG010000008">
    <property type="protein sequence ID" value="EAH2282756.1"/>
    <property type="molecule type" value="Genomic_DNA"/>
</dbReference>
<dbReference type="Proteomes" id="UP000379076">
    <property type="component" value="Unassembled WGS sequence"/>
</dbReference>
<dbReference type="EMBL" id="AAAJKI010000009">
    <property type="protein sequence ID" value="EAC6547788.1"/>
    <property type="molecule type" value="Genomic_DNA"/>
</dbReference>
<evidence type="ECO:0000313" key="29">
    <source>
        <dbReference type="Proteomes" id="UP000458487"/>
    </source>
</evidence>
<dbReference type="Proteomes" id="UP000549379">
    <property type="component" value="Unassembled WGS sequence"/>
</dbReference>
<reference evidence="27 28" key="2">
    <citation type="submission" date="2018-06" db="EMBL/GenBank/DDBJ databases">
        <authorList>
            <consortium name="GenomeTrakr: Next Generation Sequencing Network for Food Pathogen Tracability"/>
        </authorList>
    </citation>
    <scope>NUCLEOTIDE SEQUENCE [LARGE SCALE GENOMIC DNA]</scope>
    <source>
        <strain evidence="9 33">10B02965A-1</strain>
        <strain evidence="3 27">FDA00006494</strain>
        <strain evidence="1 23">FDA00013332</strain>
        <strain evidence="17 28">FLAG-51482A</strain>
    </source>
</reference>
<evidence type="ECO:0000313" key="30">
    <source>
        <dbReference type="Proteomes" id="UP000530452"/>
    </source>
</evidence>
<evidence type="ECO:0000313" key="22">
    <source>
        <dbReference type="EMBL" id="HAJ9594892.1"/>
    </source>
</evidence>
<dbReference type="InterPro" id="IPR012441">
    <property type="entry name" value="DUF1643"/>
</dbReference>
<dbReference type="EMBL" id="AALAQH010000034">
    <property type="protein sequence ID" value="ECX6926135.1"/>
    <property type="molecule type" value="Genomic_DNA"/>
</dbReference>
<dbReference type="Proteomes" id="UP000458487">
    <property type="component" value="Unassembled WGS sequence"/>
</dbReference>
<evidence type="ECO:0000313" key="3">
    <source>
        <dbReference type="EMBL" id="EAE1339992.1"/>
    </source>
</evidence>
<dbReference type="EMBL" id="AAASLB010000036">
    <property type="protein sequence ID" value="EAE4943579.1"/>
    <property type="molecule type" value="Genomic_DNA"/>
</dbReference>
<proteinExistence type="predicted"/>
<dbReference type="EMBL" id="AABGHY010000048">
    <property type="protein sequence ID" value="EAH3296001.1"/>
    <property type="molecule type" value="Genomic_DNA"/>
</dbReference>
<evidence type="ECO:0000313" key="26">
    <source>
        <dbReference type="Proteomes" id="UP000358545"/>
    </source>
</evidence>
<evidence type="ECO:0000313" key="5">
    <source>
        <dbReference type="EMBL" id="EAE4942686.1"/>
    </source>
</evidence>
<dbReference type="EMBL" id="AALAQH010000007">
    <property type="protein sequence ID" value="ECX6925344.1"/>
    <property type="molecule type" value="Genomic_DNA"/>
</dbReference>
<evidence type="ECO:0000313" key="23">
    <source>
        <dbReference type="Proteomes" id="UP000331186"/>
    </source>
</evidence>
<dbReference type="EMBL" id="DABJAN010000006">
    <property type="protein sequence ID" value="HAJ9594470.1"/>
    <property type="molecule type" value="Genomic_DNA"/>
</dbReference>
<dbReference type="Pfam" id="PF07799">
    <property type="entry name" value="DUF1643"/>
    <property type="match status" value="1"/>
</dbReference>
<accession>A0A5L6Y656</accession>
<evidence type="ECO:0000313" key="33">
    <source>
        <dbReference type="Proteomes" id="UP000549379"/>
    </source>
</evidence>
<dbReference type="EMBL" id="AAAQQZ010000019">
    <property type="protein sequence ID" value="EAE1340414.1"/>
    <property type="molecule type" value="Genomic_DNA"/>
</dbReference>
<evidence type="ECO:0000313" key="21">
    <source>
        <dbReference type="EMBL" id="HAJ9594470.1"/>
    </source>
</evidence>
<evidence type="ECO:0000313" key="7">
    <source>
        <dbReference type="EMBL" id="EAG0867734.1"/>
    </source>
</evidence>
<evidence type="ECO:0000313" key="24">
    <source>
        <dbReference type="Proteomes" id="UP000350032"/>
    </source>
</evidence>
<evidence type="ECO:0000313" key="4">
    <source>
        <dbReference type="EMBL" id="EAE1340414.1"/>
    </source>
</evidence>
<evidence type="ECO:0000313" key="10">
    <source>
        <dbReference type="EMBL" id="EAG9519197.1"/>
    </source>
</evidence>
<sequence length="214" mass="25298">MDYKLFQEHRETKYGIHLVEETSLDTFVYSIVHLNDTGKVIVAIAMNPRGNKPISEEENRINNANSQNVTKLEPTRRTALYRFSDLFGYKSFKELIQVDIFSKRTIQSKQLDYEIRNAVDRTELDRLIGFNNYETIKAEVEKADYVLLDWGAGIPWEKFSDYRDELYQLFENNFEKCFWFGATSAGSPKHPNFHGEKRLQKIEKSELKRIFYKK</sequence>
<dbReference type="EMBL" id="AANDQG010000032">
    <property type="protein sequence ID" value="EDN9631040.1"/>
    <property type="molecule type" value="Genomic_DNA"/>
</dbReference>
<dbReference type="Proteomes" id="UP000843503">
    <property type="component" value="Unassembled WGS sequence"/>
</dbReference>
<dbReference type="EMBL" id="AABAGT010000015">
    <property type="protein sequence ID" value="EAG0867734.1"/>
    <property type="molecule type" value="Genomic_DNA"/>
</dbReference>
<evidence type="ECO:0000313" key="28">
    <source>
        <dbReference type="Proteomes" id="UP000427828"/>
    </source>
</evidence>
<dbReference type="Proteomes" id="UP000546397">
    <property type="component" value="Unassembled WGS sequence"/>
</dbReference>
<evidence type="ECO:0000313" key="34">
    <source>
        <dbReference type="Proteomes" id="UP000843503"/>
    </source>
</evidence>
<evidence type="ECO:0000313" key="14">
    <source>
        <dbReference type="EMBL" id="EAH3296001.1"/>
    </source>
</evidence>
<dbReference type="EMBL" id="AAASLB010000007">
    <property type="protein sequence ID" value="EAE4942686.1"/>
    <property type="molecule type" value="Genomic_DNA"/>
</dbReference>
<dbReference type="EMBL" id="AABEMN010000006">
    <property type="protein sequence ID" value="EAG9519197.1"/>
    <property type="molecule type" value="Genomic_DNA"/>
</dbReference>
<evidence type="ECO:0000313" key="18">
    <source>
        <dbReference type="EMBL" id="ECX6926135.1"/>
    </source>
</evidence>
<dbReference type="EMBL" id="AABAGT010000068">
    <property type="protein sequence ID" value="EAG0868926.1"/>
    <property type="molecule type" value="Genomic_DNA"/>
</dbReference>
<reference evidence="21 34" key="1">
    <citation type="journal article" date="2018" name="Genome Biol.">
        <title>SKESA: strategic k-mer extension for scrupulous assemblies.</title>
        <authorList>
            <person name="Souvorov A."/>
            <person name="Agarwala R."/>
            <person name="Lipman D.J."/>
        </authorList>
    </citation>
    <scope>NUCLEOTIDE SEQUENCE [LARGE SCALE GENOMIC DNA]</scope>
    <source>
        <strain evidence="21">2017-325981-023-01</strain>
    </source>
</reference>
<evidence type="ECO:0000313" key="27">
    <source>
        <dbReference type="Proteomes" id="UP000379076"/>
    </source>
</evidence>
<evidence type="ECO:0000313" key="16">
    <source>
        <dbReference type="EMBL" id="EAK8899182.1"/>
    </source>
</evidence>
<dbReference type="Proteomes" id="UP000533021">
    <property type="component" value="Unassembled WGS sequence"/>
</dbReference>
<dbReference type="Proteomes" id="UP000427828">
    <property type="component" value="Unassembled WGS sequence"/>
</dbReference>
<evidence type="ECO:0000313" key="31">
    <source>
        <dbReference type="Proteomes" id="UP000533021"/>
    </source>
</evidence>
<dbReference type="EMBL" id="AAAKQF010000008">
    <property type="protein sequence ID" value="EAC9040847.1"/>
    <property type="molecule type" value="Genomic_DNA"/>
</dbReference>
<dbReference type="EMBL" id="AABGHY010000008">
    <property type="protein sequence ID" value="EAH3294955.1"/>
    <property type="molecule type" value="Genomic_DNA"/>
</dbReference>
<evidence type="ECO:0000313" key="13">
    <source>
        <dbReference type="EMBL" id="EAH3294955.1"/>
    </source>
</evidence>
<dbReference type="Proteomes" id="UP000354255">
    <property type="component" value="Unassembled WGS sequence"/>
</dbReference>
<evidence type="ECO:0000313" key="9">
    <source>
        <dbReference type="EMBL" id="EAG2996257.1"/>
    </source>
</evidence>
<evidence type="ECO:0000313" key="1">
    <source>
        <dbReference type="EMBL" id="EAC6547788.1"/>
    </source>
</evidence>
<evidence type="ECO:0000313" key="2">
    <source>
        <dbReference type="EMBL" id="EAC9040847.1"/>
    </source>
</evidence>
<dbReference type="EMBL" id="AACJYH010000010">
    <property type="protein sequence ID" value="EAK8898517.1"/>
    <property type="molecule type" value="Genomic_DNA"/>
</dbReference>
<evidence type="ECO:0000313" key="20">
    <source>
        <dbReference type="EMBL" id="EDN9631040.1"/>
    </source>
</evidence>
<dbReference type="EMBL" id="AACJYH010000031">
    <property type="protein sequence ID" value="EAK8899182.1"/>
    <property type="molecule type" value="Genomic_DNA"/>
</dbReference>
<dbReference type="RefSeq" id="WP_003731138.1">
    <property type="nucleotide sequence ID" value="NC_021826.1"/>
</dbReference>
<evidence type="ECO:0000313" key="12">
    <source>
        <dbReference type="EMBL" id="EAH2283637.1"/>
    </source>
</evidence>
<reference evidence="30 31" key="4">
    <citation type="submission" date="2019-04" db="EMBL/GenBank/DDBJ databases">
        <authorList>
            <person name="Ashton P.M."/>
            <person name="Dallman T."/>
            <person name="Nair S."/>
            <person name="De Pinna E."/>
            <person name="Peters T."/>
            <person name="Grant K."/>
        </authorList>
    </citation>
    <scope>NUCLEOTIDE SEQUENCE [LARGE SCALE GENOMIC DNA]</scope>
    <source>
        <strain evidence="11 31">282333</strain>
        <strain evidence="13 30">282352</strain>
        <strain evidence="10 32">289003</strain>
        <strain evidence="19 29">833351</strain>
        <strain evidence="5">RL15000286</strain>
    </source>
</reference>
<evidence type="ECO:0000313" key="15">
    <source>
        <dbReference type="EMBL" id="EAK8898517.1"/>
    </source>
</evidence>
<organism evidence="11 31">
    <name type="scientific">Listeria monocytogenes</name>
    <dbReference type="NCBI Taxonomy" id="1639"/>
    <lineage>
        <taxon>Bacteria</taxon>
        <taxon>Bacillati</taxon>
        <taxon>Bacillota</taxon>
        <taxon>Bacilli</taxon>
        <taxon>Bacillales</taxon>
        <taxon>Listeriaceae</taxon>
        <taxon>Listeria</taxon>
    </lineage>
</organism>
<reference evidence="15 24" key="3">
    <citation type="submission" date="2018-10" db="EMBL/GenBank/DDBJ databases">
        <authorList>
            <consortium name="PulseNet: The National Subtyping Network for Foodborne Disease Surveillance"/>
            <person name="Tarr C.L."/>
            <person name="Trees E."/>
            <person name="Katz L.S."/>
            <person name="Carleton-Romer H.A."/>
            <person name="Stroika S."/>
            <person name="Kucerova Z."/>
            <person name="Roache K.F."/>
            <person name="Sabol A.L."/>
            <person name="Besser J."/>
            <person name="Gerner-Smidt P."/>
        </authorList>
    </citation>
    <scope>NUCLEOTIDE SEQUENCE [LARGE SCALE GENOMIC DNA]</scope>
    <source>
        <strain evidence="2 25">PNUSAL000910</strain>
        <strain evidence="7 26">PNUSAL002180</strain>
        <strain evidence="15 24">PNUSAL004402</strain>
    </source>
</reference>
<name>A0A5L6Y656_LISMN</name>
<dbReference type="Proteomes" id="UP000530452">
    <property type="component" value="Unassembled WGS sequence"/>
</dbReference>
<dbReference type="EMBL" id="AABBHO010000006">
    <property type="protein sequence ID" value="EAG2996257.1"/>
    <property type="molecule type" value="Genomic_DNA"/>
</dbReference>
<dbReference type="Proteomes" id="UP000358545">
    <property type="component" value="Unassembled WGS sequence"/>
</dbReference>
<evidence type="ECO:0000313" key="19">
    <source>
        <dbReference type="EMBL" id="EDN9630620.1"/>
    </source>
</evidence>
<evidence type="ECO:0000313" key="8">
    <source>
        <dbReference type="EMBL" id="EAG0868926.1"/>
    </source>
</evidence>
<evidence type="ECO:0000313" key="6">
    <source>
        <dbReference type="EMBL" id="EAE4943579.1"/>
    </source>
</evidence>
<reference evidence="21" key="5">
    <citation type="submission" date="2020-05" db="EMBL/GenBank/DDBJ databases">
        <authorList>
            <consortium name="NCBI Pathogen Detection Project"/>
        </authorList>
    </citation>
    <scope>NUCLEOTIDE SEQUENCE</scope>
    <source>
        <strain evidence="21">2017-325981-023-01</strain>
    </source>
</reference>
<evidence type="ECO:0000313" key="17">
    <source>
        <dbReference type="EMBL" id="ECX6925344.1"/>
    </source>
</evidence>
<dbReference type="EMBL" id="AABFVG010000048">
    <property type="protein sequence ID" value="EAH2283637.1"/>
    <property type="molecule type" value="Genomic_DNA"/>
</dbReference>
<comment type="caution">
    <text evidence="11">The sequence shown here is derived from an EMBL/GenBank/DDBJ whole genome shotgun (WGS) entry which is preliminary data.</text>
</comment>
<protein>
    <submittedName>
        <fullName evidence="11">DUF1643 domain-containing protein</fullName>
    </submittedName>
</protein>
<evidence type="ECO:0000313" key="11">
    <source>
        <dbReference type="EMBL" id="EAH2282756.1"/>
    </source>
</evidence>
<dbReference type="EMBL" id="AAAQQZ010000008">
    <property type="protein sequence ID" value="EAE1339992.1"/>
    <property type="molecule type" value="Genomic_DNA"/>
</dbReference>
<gene>
    <name evidence="7" type="ORF">A8L61_10650</name>
    <name evidence="8" type="ORF">A8L61_16865</name>
    <name evidence="3" type="ORF">ART25_13820</name>
    <name evidence="4" type="ORF">ART25_16015</name>
    <name evidence="9" type="ORF">B5K54_02990</name>
    <name evidence="17" type="ORF">BCZ19_11740</name>
    <name evidence="18" type="ORF">BCZ19_15965</name>
    <name evidence="11" type="ORF">D4920_11790</name>
    <name evidence="12" type="ORF">D4920_16340</name>
    <name evidence="10" type="ORF">D4B11_05400</name>
    <name evidence="13" type="ORF">D5N24_11145</name>
    <name evidence="14" type="ORF">D5N24_16585</name>
    <name evidence="15" type="ORF">D7104_12510</name>
    <name evidence="16" type="ORF">D7104_15975</name>
    <name evidence="1" type="ORF">DU018_05320</name>
    <name evidence="5" type="ORF">E1W56_11630</name>
    <name evidence="6" type="ORF">E1W56_16195</name>
    <name evidence="19" type="ORF">GI230_13510</name>
    <name evidence="20" type="ORF">GI230_15755</name>
    <name evidence="21" type="ORF">HQN34_002701</name>
    <name evidence="22" type="ORF">HQN34_003139</name>
    <name evidence="2" type="ORF">KV70_11560</name>
</gene>
<evidence type="ECO:0000313" key="32">
    <source>
        <dbReference type="Proteomes" id="UP000546397"/>
    </source>
</evidence>
<evidence type="ECO:0000313" key="25">
    <source>
        <dbReference type="Proteomes" id="UP000354255"/>
    </source>
</evidence>
<dbReference type="Proteomes" id="UP000393182">
    <property type="component" value="Unassembled WGS sequence"/>
</dbReference>
<dbReference type="EMBL" id="AANDQG010000007">
    <property type="protein sequence ID" value="EDN9630620.1"/>
    <property type="molecule type" value="Genomic_DNA"/>
</dbReference>
<dbReference type="AlphaFoldDB" id="A0A5L6Y656"/>